<dbReference type="GO" id="GO:0004792">
    <property type="term" value="F:thiosulfate-cyanide sulfurtransferase activity"/>
    <property type="evidence" value="ECO:0007669"/>
    <property type="project" value="TreeGrafter"/>
</dbReference>
<accession>A0A4Q8AH41</accession>
<sequence length="287" mass="29825">MGIEPVTLLPGPLVGVEWLACNVNHVVVLDASIAPHLAANRHIPCARRFDIDSEFSDPDSDLPHTMPTSAYLQERLRAIGVNESSTVVVYDAAGIYSAPRAWWMLKAAGIGRVAVLDGGLPAWEAAGQAVDAGEARYDGAAGDVVVSIDAAAFVDAATVAEVLAGGGDAVVLDARSRERFAGDAPEPREGLRAGHMAGSANLPFAELVRDGRLASVPELRQAFEEAAPGVVRGERRLITSCGSGVTACVLALAAEQAGEPQVAVYDGSWADWGREDPAGTRPIQAGA</sequence>
<dbReference type="OrthoDB" id="9770030at2"/>
<comment type="caution">
    <text evidence="4">The sequence shown here is derived from an EMBL/GenBank/DDBJ whole genome shotgun (WGS) entry which is preliminary data.</text>
</comment>
<name>A0A4Q8AH41_9MICC</name>
<evidence type="ECO:0000313" key="4">
    <source>
        <dbReference type="EMBL" id="RZU62989.1"/>
    </source>
</evidence>
<evidence type="ECO:0000256" key="1">
    <source>
        <dbReference type="ARBA" id="ARBA00022679"/>
    </source>
</evidence>
<dbReference type="RefSeq" id="WP_130451488.1">
    <property type="nucleotide sequence ID" value="NZ_SHLA01000001.1"/>
</dbReference>
<organism evidence="4 5">
    <name type="scientific">Zhihengliuella halotolerans</name>
    <dbReference type="NCBI Taxonomy" id="370736"/>
    <lineage>
        <taxon>Bacteria</taxon>
        <taxon>Bacillati</taxon>
        <taxon>Actinomycetota</taxon>
        <taxon>Actinomycetes</taxon>
        <taxon>Micrococcales</taxon>
        <taxon>Micrococcaceae</taxon>
        <taxon>Zhihengliuella</taxon>
    </lineage>
</organism>
<dbReference type="PROSITE" id="PS50206">
    <property type="entry name" value="RHODANESE_3"/>
    <property type="match status" value="2"/>
</dbReference>
<dbReference type="InterPro" id="IPR045078">
    <property type="entry name" value="TST/MPST-like"/>
</dbReference>
<dbReference type="CDD" id="cd01448">
    <property type="entry name" value="TST_Repeat_1"/>
    <property type="match status" value="1"/>
</dbReference>
<proteinExistence type="predicted"/>
<feature type="domain" description="Rhodanese" evidence="3">
    <location>
        <begin position="22"/>
        <end position="132"/>
    </location>
</feature>
<dbReference type="PANTHER" id="PTHR11364">
    <property type="entry name" value="THIOSULFATE SULFERTANSFERASE"/>
    <property type="match status" value="1"/>
</dbReference>
<dbReference type="Gene3D" id="3.40.250.10">
    <property type="entry name" value="Rhodanese-like domain"/>
    <property type="match status" value="2"/>
</dbReference>
<feature type="domain" description="Rhodanese" evidence="3">
    <location>
        <begin position="165"/>
        <end position="281"/>
    </location>
</feature>
<gene>
    <name evidence="4" type="ORF">EV380_2595</name>
</gene>
<dbReference type="Pfam" id="PF00581">
    <property type="entry name" value="Rhodanese"/>
    <property type="match status" value="2"/>
</dbReference>
<dbReference type="PANTHER" id="PTHR11364:SF27">
    <property type="entry name" value="SULFURTRANSFERASE"/>
    <property type="match status" value="1"/>
</dbReference>
<keyword evidence="4" id="KW-0670">Pyruvate</keyword>
<dbReference type="EMBL" id="SHLA01000001">
    <property type="protein sequence ID" value="RZU62989.1"/>
    <property type="molecule type" value="Genomic_DNA"/>
</dbReference>
<dbReference type="SMART" id="SM00450">
    <property type="entry name" value="RHOD"/>
    <property type="match status" value="2"/>
</dbReference>
<dbReference type="InterPro" id="IPR036873">
    <property type="entry name" value="Rhodanese-like_dom_sf"/>
</dbReference>
<reference evidence="4 5" key="1">
    <citation type="submission" date="2019-02" db="EMBL/GenBank/DDBJ databases">
        <title>Sequencing the genomes of 1000 actinobacteria strains.</title>
        <authorList>
            <person name="Klenk H.-P."/>
        </authorList>
    </citation>
    <scope>NUCLEOTIDE SEQUENCE [LARGE SCALE GENOMIC DNA]</scope>
    <source>
        <strain evidence="4 5">DSM 17364</strain>
    </source>
</reference>
<dbReference type="InterPro" id="IPR001763">
    <property type="entry name" value="Rhodanese-like_dom"/>
</dbReference>
<dbReference type="CDD" id="cd01449">
    <property type="entry name" value="TST_Repeat_2"/>
    <property type="match status" value="1"/>
</dbReference>
<evidence type="ECO:0000256" key="2">
    <source>
        <dbReference type="ARBA" id="ARBA00022737"/>
    </source>
</evidence>
<keyword evidence="5" id="KW-1185">Reference proteome</keyword>
<dbReference type="AlphaFoldDB" id="A0A4Q8AH41"/>
<evidence type="ECO:0000259" key="3">
    <source>
        <dbReference type="PROSITE" id="PS50206"/>
    </source>
</evidence>
<evidence type="ECO:0000313" key="5">
    <source>
        <dbReference type="Proteomes" id="UP000292685"/>
    </source>
</evidence>
<keyword evidence="1 4" id="KW-0808">Transferase</keyword>
<keyword evidence="2" id="KW-0677">Repeat</keyword>
<dbReference type="Proteomes" id="UP000292685">
    <property type="component" value="Unassembled WGS sequence"/>
</dbReference>
<protein>
    <submittedName>
        <fullName evidence="4">Thiosulfate/3-mercaptopyruvate sulfurtransferase</fullName>
    </submittedName>
</protein>
<dbReference type="SUPFAM" id="SSF52821">
    <property type="entry name" value="Rhodanese/Cell cycle control phosphatase"/>
    <property type="match status" value="2"/>
</dbReference>